<comment type="caution">
    <text evidence="1">The sequence shown here is derived from an EMBL/GenBank/DDBJ whole genome shotgun (WGS) entry which is preliminary data.</text>
</comment>
<proteinExistence type="predicted"/>
<organism evidence="1 2">
    <name type="scientific">Brachionus plicatilis</name>
    <name type="common">Marine rotifer</name>
    <name type="synonym">Brachionus muelleri</name>
    <dbReference type="NCBI Taxonomy" id="10195"/>
    <lineage>
        <taxon>Eukaryota</taxon>
        <taxon>Metazoa</taxon>
        <taxon>Spiralia</taxon>
        <taxon>Gnathifera</taxon>
        <taxon>Rotifera</taxon>
        <taxon>Eurotatoria</taxon>
        <taxon>Monogononta</taxon>
        <taxon>Pseudotrocha</taxon>
        <taxon>Ploima</taxon>
        <taxon>Brachionidae</taxon>
        <taxon>Brachionus</taxon>
    </lineage>
</organism>
<protein>
    <submittedName>
        <fullName evidence="1">Uncharacterized protein</fullName>
    </submittedName>
</protein>
<name>A0A3M7PYA3_BRAPC</name>
<gene>
    <name evidence="1" type="ORF">BpHYR1_019719</name>
</gene>
<reference evidence="1 2" key="1">
    <citation type="journal article" date="2018" name="Sci. Rep.">
        <title>Genomic signatures of local adaptation to the degree of environmental predictability in rotifers.</title>
        <authorList>
            <person name="Franch-Gras L."/>
            <person name="Hahn C."/>
            <person name="Garcia-Roger E.M."/>
            <person name="Carmona M.J."/>
            <person name="Serra M."/>
            <person name="Gomez A."/>
        </authorList>
    </citation>
    <scope>NUCLEOTIDE SEQUENCE [LARGE SCALE GENOMIC DNA]</scope>
    <source>
        <strain evidence="1">HYR1</strain>
    </source>
</reference>
<dbReference type="EMBL" id="REGN01008290">
    <property type="protein sequence ID" value="RNA03944.1"/>
    <property type="molecule type" value="Genomic_DNA"/>
</dbReference>
<dbReference type="AlphaFoldDB" id="A0A3M7PYA3"/>
<keyword evidence="2" id="KW-1185">Reference proteome</keyword>
<dbReference type="Proteomes" id="UP000276133">
    <property type="component" value="Unassembled WGS sequence"/>
</dbReference>
<evidence type="ECO:0000313" key="2">
    <source>
        <dbReference type="Proteomes" id="UP000276133"/>
    </source>
</evidence>
<accession>A0A3M7PYA3</accession>
<sequence length="70" mass="8068">MSESNKNTVEFLSSNYGITQHNKSHPIAINNKSVTQCYRDFETNLIMEITGEYSATLKNIPYLRQGNQRK</sequence>
<evidence type="ECO:0000313" key="1">
    <source>
        <dbReference type="EMBL" id="RNA03944.1"/>
    </source>
</evidence>